<accession>A0A6A6SK49</accession>
<proteinExistence type="predicted"/>
<evidence type="ECO:0000313" key="2">
    <source>
        <dbReference type="EMBL" id="KAF2646768.1"/>
    </source>
</evidence>
<name>A0A6A6SK49_9PLEO</name>
<dbReference type="Proteomes" id="UP000799753">
    <property type="component" value="Unassembled WGS sequence"/>
</dbReference>
<dbReference type="EMBL" id="MU006776">
    <property type="protein sequence ID" value="KAF2646768.1"/>
    <property type="molecule type" value="Genomic_DNA"/>
</dbReference>
<gene>
    <name evidence="2" type="ORF">P280DRAFT_18615</name>
</gene>
<evidence type="ECO:0008006" key="4">
    <source>
        <dbReference type="Google" id="ProtNLM"/>
    </source>
</evidence>
<keyword evidence="3" id="KW-1185">Reference proteome</keyword>
<dbReference type="AlphaFoldDB" id="A0A6A6SK49"/>
<keyword evidence="1" id="KW-0732">Signal</keyword>
<evidence type="ECO:0000313" key="3">
    <source>
        <dbReference type="Proteomes" id="UP000799753"/>
    </source>
</evidence>
<sequence>MLILLLHSLLVTSFSTLAVVDCQIAIEADARLREKFKDGPSFETSKLAVKPLMLRNNQCNATEFQECLLLRISIYFYNSQTAVSRIS</sequence>
<protein>
    <recommendedName>
        <fullName evidence="4">Secreted protein</fullName>
    </recommendedName>
</protein>
<feature type="signal peptide" evidence="1">
    <location>
        <begin position="1"/>
        <end position="18"/>
    </location>
</feature>
<feature type="chain" id="PRO_5025466516" description="Secreted protein" evidence="1">
    <location>
        <begin position="19"/>
        <end position="87"/>
    </location>
</feature>
<evidence type="ECO:0000256" key="1">
    <source>
        <dbReference type="SAM" id="SignalP"/>
    </source>
</evidence>
<reference evidence="2" key="1">
    <citation type="journal article" date="2020" name="Stud. Mycol.">
        <title>101 Dothideomycetes genomes: a test case for predicting lifestyles and emergence of pathogens.</title>
        <authorList>
            <person name="Haridas S."/>
            <person name="Albert R."/>
            <person name="Binder M."/>
            <person name="Bloem J."/>
            <person name="Labutti K."/>
            <person name="Salamov A."/>
            <person name="Andreopoulos B."/>
            <person name="Baker S."/>
            <person name="Barry K."/>
            <person name="Bills G."/>
            <person name="Bluhm B."/>
            <person name="Cannon C."/>
            <person name="Castanera R."/>
            <person name="Culley D."/>
            <person name="Daum C."/>
            <person name="Ezra D."/>
            <person name="Gonzalez J."/>
            <person name="Henrissat B."/>
            <person name="Kuo A."/>
            <person name="Liang C."/>
            <person name="Lipzen A."/>
            <person name="Lutzoni F."/>
            <person name="Magnuson J."/>
            <person name="Mondo S."/>
            <person name="Nolan M."/>
            <person name="Ohm R."/>
            <person name="Pangilinan J."/>
            <person name="Park H.-J."/>
            <person name="Ramirez L."/>
            <person name="Alfaro M."/>
            <person name="Sun H."/>
            <person name="Tritt A."/>
            <person name="Yoshinaga Y."/>
            <person name="Zwiers L.-H."/>
            <person name="Turgeon B."/>
            <person name="Goodwin S."/>
            <person name="Spatafora J."/>
            <person name="Crous P."/>
            <person name="Grigoriev I."/>
        </authorList>
    </citation>
    <scope>NUCLEOTIDE SEQUENCE</scope>
    <source>
        <strain evidence="2">CBS 473.64</strain>
    </source>
</reference>
<organism evidence="2 3">
    <name type="scientific">Massarina eburnea CBS 473.64</name>
    <dbReference type="NCBI Taxonomy" id="1395130"/>
    <lineage>
        <taxon>Eukaryota</taxon>
        <taxon>Fungi</taxon>
        <taxon>Dikarya</taxon>
        <taxon>Ascomycota</taxon>
        <taxon>Pezizomycotina</taxon>
        <taxon>Dothideomycetes</taxon>
        <taxon>Pleosporomycetidae</taxon>
        <taxon>Pleosporales</taxon>
        <taxon>Massarineae</taxon>
        <taxon>Massarinaceae</taxon>
        <taxon>Massarina</taxon>
    </lineage>
</organism>